<feature type="transmembrane region" description="Helical" evidence="6">
    <location>
        <begin position="211"/>
        <end position="232"/>
    </location>
</feature>
<dbReference type="EMBL" id="JACHZG010000001">
    <property type="protein sequence ID" value="MBB3327019.1"/>
    <property type="molecule type" value="Genomic_DNA"/>
</dbReference>
<name>A0A7W5P6Y8_9ACTN</name>
<dbReference type="Pfam" id="PF01925">
    <property type="entry name" value="TauE"/>
    <property type="match status" value="1"/>
</dbReference>
<dbReference type="InterPro" id="IPR002781">
    <property type="entry name" value="TM_pro_TauE-like"/>
</dbReference>
<evidence type="ECO:0000256" key="6">
    <source>
        <dbReference type="RuleBase" id="RU363041"/>
    </source>
</evidence>
<keyword evidence="8" id="KW-1185">Reference proteome</keyword>
<dbReference type="PANTHER" id="PTHR43701">
    <property type="entry name" value="MEMBRANE TRANSPORTER PROTEIN MJ0441-RELATED"/>
    <property type="match status" value="1"/>
</dbReference>
<evidence type="ECO:0000313" key="7">
    <source>
        <dbReference type="EMBL" id="MBB3327019.1"/>
    </source>
</evidence>
<feature type="transmembrane region" description="Helical" evidence="6">
    <location>
        <begin position="45"/>
        <end position="62"/>
    </location>
</feature>
<sequence>MSLALGLLIGLVIGLTLGALGGGGSILTVPALVYVLGESGQDATTASLVIVGISSAISVASYSRDRHVRWRTGLLFGVTGAGASYAGSLLNRSVPENLLLLAFAGLMLLAGAAMLVKSLRRPATRRPVLARDLVTAGRAGSAATSGSTLPVLETRSAVGAPDSAEARADNARRARRLSAVQLVVAGVVVGFLTGFLGVGGGFLIVPALTMLLGYRMCVAVGTSLLIIVFNSAVSLMSRVGHQHFDWSVIVPVSLAAVLGSLAGKRVADRLPQRVLSRAFAMLVLLVALYMGVRGLI</sequence>
<evidence type="ECO:0000313" key="8">
    <source>
        <dbReference type="Proteomes" id="UP000565572"/>
    </source>
</evidence>
<reference evidence="7 8" key="1">
    <citation type="submission" date="2020-08" db="EMBL/GenBank/DDBJ databases">
        <title>Sequencing the genomes of 1000 actinobacteria strains.</title>
        <authorList>
            <person name="Klenk H.-P."/>
        </authorList>
    </citation>
    <scope>NUCLEOTIDE SEQUENCE [LARGE SCALE GENOMIC DNA]</scope>
    <source>
        <strain evidence="7 8">DSM 11053</strain>
    </source>
</reference>
<dbReference type="RefSeq" id="WP_183337951.1">
    <property type="nucleotide sequence ID" value="NZ_JACHZG010000001.1"/>
</dbReference>
<evidence type="ECO:0000256" key="2">
    <source>
        <dbReference type="ARBA" id="ARBA00009142"/>
    </source>
</evidence>
<feature type="transmembrane region" description="Helical" evidence="6">
    <location>
        <begin position="182"/>
        <end position="205"/>
    </location>
</feature>
<feature type="transmembrane region" description="Helical" evidence="6">
    <location>
        <begin position="274"/>
        <end position="292"/>
    </location>
</feature>
<feature type="transmembrane region" description="Helical" evidence="6">
    <location>
        <begin position="97"/>
        <end position="116"/>
    </location>
</feature>
<keyword evidence="5 6" id="KW-0472">Membrane</keyword>
<proteinExistence type="inferred from homology"/>
<keyword evidence="3 6" id="KW-0812">Transmembrane</keyword>
<accession>A0A7W5P6Y8</accession>
<comment type="similarity">
    <text evidence="2 6">Belongs to the 4-toluene sulfonate uptake permease (TSUP) (TC 2.A.102) family.</text>
</comment>
<feature type="transmembrane region" description="Helical" evidence="6">
    <location>
        <begin position="74"/>
        <end position="91"/>
    </location>
</feature>
<keyword evidence="4 6" id="KW-1133">Transmembrane helix</keyword>
<dbReference type="GO" id="GO:0005886">
    <property type="term" value="C:plasma membrane"/>
    <property type="evidence" value="ECO:0007669"/>
    <property type="project" value="UniProtKB-SubCell"/>
</dbReference>
<comment type="caution">
    <text evidence="7">The sequence shown here is derived from an EMBL/GenBank/DDBJ whole genome shotgun (WGS) entry which is preliminary data.</text>
</comment>
<evidence type="ECO:0000256" key="5">
    <source>
        <dbReference type="ARBA" id="ARBA00023136"/>
    </source>
</evidence>
<dbReference type="PANTHER" id="PTHR43701:SF2">
    <property type="entry name" value="MEMBRANE TRANSPORTER PROTEIN YJNA-RELATED"/>
    <property type="match status" value="1"/>
</dbReference>
<keyword evidence="6" id="KW-1003">Cell membrane</keyword>
<dbReference type="Proteomes" id="UP000565572">
    <property type="component" value="Unassembled WGS sequence"/>
</dbReference>
<evidence type="ECO:0000256" key="3">
    <source>
        <dbReference type="ARBA" id="ARBA00022692"/>
    </source>
</evidence>
<organism evidence="7 8">
    <name type="scientific">Microlunatus antarcticus</name>
    <dbReference type="NCBI Taxonomy" id="53388"/>
    <lineage>
        <taxon>Bacteria</taxon>
        <taxon>Bacillati</taxon>
        <taxon>Actinomycetota</taxon>
        <taxon>Actinomycetes</taxon>
        <taxon>Propionibacteriales</taxon>
        <taxon>Propionibacteriaceae</taxon>
        <taxon>Microlunatus</taxon>
    </lineage>
</organism>
<protein>
    <recommendedName>
        <fullName evidence="6">Probable membrane transporter protein</fullName>
    </recommendedName>
</protein>
<dbReference type="AlphaFoldDB" id="A0A7W5P6Y8"/>
<dbReference type="InterPro" id="IPR051598">
    <property type="entry name" value="TSUP/Inactive_protease-like"/>
</dbReference>
<evidence type="ECO:0000256" key="1">
    <source>
        <dbReference type="ARBA" id="ARBA00004141"/>
    </source>
</evidence>
<comment type="subcellular location">
    <subcellularLocation>
        <location evidence="6">Cell membrane</location>
        <topology evidence="6">Multi-pass membrane protein</topology>
    </subcellularLocation>
    <subcellularLocation>
        <location evidence="1">Membrane</location>
        <topology evidence="1">Multi-pass membrane protein</topology>
    </subcellularLocation>
</comment>
<gene>
    <name evidence="7" type="ORF">FHX39_001963</name>
</gene>
<feature type="transmembrane region" description="Helical" evidence="6">
    <location>
        <begin position="244"/>
        <end position="262"/>
    </location>
</feature>
<evidence type="ECO:0000256" key="4">
    <source>
        <dbReference type="ARBA" id="ARBA00022989"/>
    </source>
</evidence>